<dbReference type="Proteomes" id="UP000190750">
    <property type="component" value="Unassembled WGS sequence"/>
</dbReference>
<dbReference type="Pfam" id="PF00990">
    <property type="entry name" value="GGDEF"/>
    <property type="match status" value="1"/>
</dbReference>
<name>A0A1T1AWN8_RHOFE</name>
<dbReference type="AlphaFoldDB" id="A0A1T1AWN8"/>
<dbReference type="PROSITE" id="PS50887">
    <property type="entry name" value="GGDEF"/>
    <property type="match status" value="1"/>
</dbReference>
<sequence>MAVLTLVTLRWHGHQKADQLDEAEARDDFDRLTATFQLSTLGLKETLKSWANWTELYDYVVDRSTSRFLEEELGAVELAEAGVDFLTLLDLSGHVIGMTEVPGVGGDLPATEEMIRQSVYFSAYVKSSQGASGCGAIKARTQVAMVCFGPIFNSQGQGHARGYIALGQWVNEDTIRRVSQVTGLMFDIVDVPTQARKEPPPATAAAMTSNMFRKDAVQVIEHDSQRELELRSPLTGLLGQDIAEIHMRWPRRLRQMVDTSSDITEMVVLTLIVLSGALLMLLLDRVVVRRLNLLRVELASIVDSRRWAGEVSIRGGDELAALARYTHELVLIVRQQVQELEDLSQTDALTGLPNRRAFDERLEHILAQYARQKLSAALILMDVDHFKKYNDTYGHPAGDEALKVIARCLRSALRRELDLPARLGGEEFGVLLQGVSAEQACAAAQHIRLAMQELALTHVANPPLMVMTMSLGVAVVTPQDTATTLYQRADDALYQAKTQGRNRVHLA</sequence>
<dbReference type="GO" id="GO:0043709">
    <property type="term" value="P:cell adhesion involved in single-species biofilm formation"/>
    <property type="evidence" value="ECO:0007669"/>
    <property type="project" value="TreeGrafter"/>
</dbReference>
<dbReference type="EC" id="2.7.7.65" evidence="1"/>
<keyword evidence="4" id="KW-1185">Reference proteome</keyword>
<evidence type="ECO:0000256" key="1">
    <source>
        <dbReference type="ARBA" id="ARBA00012528"/>
    </source>
</evidence>
<dbReference type="PANTHER" id="PTHR45138:SF24">
    <property type="entry name" value="DIGUANYLATE CYCLASE DGCC-RELATED"/>
    <property type="match status" value="1"/>
</dbReference>
<dbReference type="PANTHER" id="PTHR45138">
    <property type="entry name" value="REGULATORY COMPONENTS OF SENSORY TRANSDUCTION SYSTEM"/>
    <property type="match status" value="1"/>
</dbReference>
<gene>
    <name evidence="3" type="ORF">RF819_19230</name>
</gene>
<dbReference type="GO" id="GO:0005886">
    <property type="term" value="C:plasma membrane"/>
    <property type="evidence" value="ECO:0007669"/>
    <property type="project" value="TreeGrafter"/>
</dbReference>
<reference evidence="3 4" key="1">
    <citation type="submission" date="2017-01" db="EMBL/GenBank/DDBJ databases">
        <title>Genome sequencing of Rhodoferax fermentans JCM 7819.</title>
        <authorList>
            <person name="Kim Y.J."/>
            <person name="Farh M.E.-A."/>
            <person name="Yang D.-C."/>
        </authorList>
    </citation>
    <scope>NUCLEOTIDE SEQUENCE [LARGE SCALE GENOMIC DNA]</scope>
    <source>
        <strain evidence="3 4">JCM 7819</strain>
    </source>
</reference>
<dbReference type="Pfam" id="PF05228">
    <property type="entry name" value="CHASE4"/>
    <property type="match status" value="1"/>
</dbReference>
<dbReference type="EMBL" id="MTJN01000002">
    <property type="protein sequence ID" value="OOV08542.1"/>
    <property type="molecule type" value="Genomic_DNA"/>
</dbReference>
<dbReference type="FunFam" id="3.30.70.270:FF:000001">
    <property type="entry name" value="Diguanylate cyclase domain protein"/>
    <property type="match status" value="1"/>
</dbReference>
<evidence type="ECO:0000313" key="3">
    <source>
        <dbReference type="EMBL" id="OOV08542.1"/>
    </source>
</evidence>
<dbReference type="SUPFAM" id="SSF55073">
    <property type="entry name" value="Nucleotide cyclase"/>
    <property type="match status" value="1"/>
</dbReference>
<dbReference type="STRING" id="28066.RF819_19230"/>
<dbReference type="InterPro" id="IPR043128">
    <property type="entry name" value="Rev_trsase/Diguanyl_cyclase"/>
</dbReference>
<evidence type="ECO:0000313" key="4">
    <source>
        <dbReference type="Proteomes" id="UP000190750"/>
    </source>
</evidence>
<dbReference type="Gene3D" id="3.30.70.270">
    <property type="match status" value="1"/>
</dbReference>
<dbReference type="NCBIfam" id="TIGR00254">
    <property type="entry name" value="GGDEF"/>
    <property type="match status" value="1"/>
</dbReference>
<dbReference type="CDD" id="cd01949">
    <property type="entry name" value="GGDEF"/>
    <property type="match status" value="1"/>
</dbReference>
<comment type="caution">
    <text evidence="3">The sequence shown here is derived from an EMBL/GenBank/DDBJ whole genome shotgun (WGS) entry which is preliminary data.</text>
</comment>
<dbReference type="InterPro" id="IPR007892">
    <property type="entry name" value="CHASE4"/>
</dbReference>
<evidence type="ECO:0000259" key="2">
    <source>
        <dbReference type="PROSITE" id="PS50887"/>
    </source>
</evidence>
<dbReference type="InterPro" id="IPR029787">
    <property type="entry name" value="Nucleotide_cyclase"/>
</dbReference>
<proteinExistence type="predicted"/>
<dbReference type="SMART" id="SM00267">
    <property type="entry name" value="GGDEF"/>
    <property type="match status" value="1"/>
</dbReference>
<dbReference type="InterPro" id="IPR000160">
    <property type="entry name" value="GGDEF_dom"/>
</dbReference>
<protein>
    <recommendedName>
        <fullName evidence="1">diguanylate cyclase</fullName>
        <ecNumber evidence="1">2.7.7.65</ecNumber>
    </recommendedName>
</protein>
<dbReference type="InterPro" id="IPR050469">
    <property type="entry name" value="Diguanylate_Cyclase"/>
</dbReference>
<organism evidence="3 4">
    <name type="scientific">Rhodoferax fermentans</name>
    <dbReference type="NCBI Taxonomy" id="28066"/>
    <lineage>
        <taxon>Bacteria</taxon>
        <taxon>Pseudomonadati</taxon>
        <taxon>Pseudomonadota</taxon>
        <taxon>Betaproteobacteria</taxon>
        <taxon>Burkholderiales</taxon>
        <taxon>Comamonadaceae</taxon>
        <taxon>Rhodoferax</taxon>
    </lineage>
</organism>
<feature type="domain" description="GGDEF" evidence="2">
    <location>
        <begin position="374"/>
        <end position="507"/>
    </location>
</feature>
<dbReference type="GO" id="GO:0052621">
    <property type="term" value="F:diguanylate cyclase activity"/>
    <property type="evidence" value="ECO:0007669"/>
    <property type="project" value="UniProtKB-EC"/>
</dbReference>
<accession>A0A1T1AWN8</accession>
<dbReference type="GO" id="GO:1902201">
    <property type="term" value="P:negative regulation of bacterial-type flagellum-dependent cell motility"/>
    <property type="evidence" value="ECO:0007669"/>
    <property type="project" value="TreeGrafter"/>
</dbReference>